<dbReference type="EMBL" id="QRZL01000004">
    <property type="protein sequence ID" value="RGV79971.1"/>
    <property type="molecule type" value="Genomic_DNA"/>
</dbReference>
<dbReference type="Proteomes" id="UP000441162">
    <property type="component" value="Unassembled WGS sequence"/>
</dbReference>
<dbReference type="Gene3D" id="3.40.50.150">
    <property type="entry name" value="Vaccinia Virus protein VP39"/>
    <property type="match status" value="1"/>
</dbReference>
<comment type="similarity">
    <text evidence="6">Belongs to the class I-like SAM-binding methyltransferase superfamily. RsmB/NOP family.</text>
</comment>
<dbReference type="EMBL" id="VVZB01000010">
    <property type="protein sequence ID" value="KAA5381066.1"/>
    <property type="molecule type" value="Genomic_DNA"/>
</dbReference>
<organism evidence="9 16">
    <name type="scientific">Phocaeicola dorei</name>
    <dbReference type="NCBI Taxonomy" id="357276"/>
    <lineage>
        <taxon>Bacteria</taxon>
        <taxon>Pseudomonadati</taxon>
        <taxon>Bacteroidota</taxon>
        <taxon>Bacteroidia</taxon>
        <taxon>Bacteroidales</taxon>
        <taxon>Bacteroidaceae</taxon>
        <taxon>Phocaeicola</taxon>
    </lineage>
</organism>
<dbReference type="EMBL" id="VVYY01000003">
    <property type="protein sequence ID" value="KAA5399876.1"/>
    <property type="molecule type" value="Genomic_DNA"/>
</dbReference>
<evidence type="ECO:0000256" key="5">
    <source>
        <dbReference type="ARBA" id="ARBA00022884"/>
    </source>
</evidence>
<evidence type="ECO:0000256" key="4">
    <source>
        <dbReference type="ARBA" id="ARBA00022691"/>
    </source>
</evidence>
<proteinExistence type="inferred from homology"/>
<dbReference type="GO" id="GO:0001510">
    <property type="term" value="P:RNA methylation"/>
    <property type="evidence" value="ECO:0007669"/>
    <property type="project" value="InterPro"/>
</dbReference>
<dbReference type="Gene3D" id="2.30.130.60">
    <property type="match status" value="1"/>
</dbReference>
<evidence type="ECO:0000313" key="11">
    <source>
        <dbReference type="EMBL" id="MDU0270847.1"/>
    </source>
</evidence>
<keyword evidence="3 6" id="KW-0808">Transferase</keyword>
<evidence type="ECO:0000259" key="7">
    <source>
        <dbReference type="PROSITE" id="PS51686"/>
    </source>
</evidence>
<dbReference type="Pfam" id="PF01189">
    <property type="entry name" value="Methyltr_RsmB-F"/>
    <property type="match status" value="1"/>
</dbReference>
<keyword evidence="1" id="KW-0963">Cytoplasm</keyword>
<dbReference type="Proteomes" id="UP001181086">
    <property type="component" value="Unassembled WGS sequence"/>
</dbReference>
<dbReference type="PANTHER" id="PTHR22807:SF30">
    <property type="entry name" value="28S RRNA (CYTOSINE(4447)-C(5))-METHYLTRANSFERASE-RELATED"/>
    <property type="match status" value="1"/>
</dbReference>
<keyword evidence="2 6" id="KW-0489">Methyltransferase</keyword>
<dbReference type="Pfam" id="PF17125">
    <property type="entry name" value="Methyltr_RsmF_N"/>
    <property type="match status" value="1"/>
</dbReference>
<evidence type="ECO:0000256" key="6">
    <source>
        <dbReference type="PROSITE-ProRule" id="PRU01023"/>
    </source>
</evidence>
<dbReference type="InterPro" id="IPR001678">
    <property type="entry name" value="MeTrfase_RsmB-F_NOP2_dom"/>
</dbReference>
<feature type="binding site" evidence="6">
    <location>
        <position position="129"/>
    </location>
    <ligand>
        <name>S-adenosyl-L-methionine</name>
        <dbReference type="ChEBI" id="CHEBI:59789"/>
    </ligand>
</feature>
<dbReference type="GO" id="GO:0008173">
    <property type="term" value="F:RNA methyltransferase activity"/>
    <property type="evidence" value="ECO:0007669"/>
    <property type="project" value="InterPro"/>
</dbReference>
<reference evidence="14 15" key="2">
    <citation type="journal article" date="2019" name="Nat. Med.">
        <title>A library of human gut bacterial isolates paired with longitudinal multiomics data enables mechanistic microbiome research.</title>
        <authorList>
            <person name="Poyet M."/>
            <person name="Groussin M."/>
            <person name="Gibbons S.M."/>
            <person name="Avila-Pacheco J."/>
            <person name="Jiang X."/>
            <person name="Kearney S.M."/>
            <person name="Perrotta A.R."/>
            <person name="Berdy B."/>
            <person name="Zhao S."/>
            <person name="Lieberman T.D."/>
            <person name="Swanson P.K."/>
            <person name="Smith M."/>
            <person name="Roesemann S."/>
            <person name="Alexander J.E."/>
            <person name="Rich S.A."/>
            <person name="Livny J."/>
            <person name="Vlamakis H."/>
            <person name="Clish C."/>
            <person name="Bullock K."/>
            <person name="Deik A."/>
            <person name="Scott J."/>
            <person name="Pierce K.A."/>
            <person name="Xavier R.J."/>
            <person name="Alm E.J."/>
        </authorList>
    </citation>
    <scope>NUCLEOTIDE SEQUENCE [LARGE SCALE GENOMIC DNA]</scope>
    <source>
        <strain evidence="9 16">BIOML-A1</strain>
        <strain evidence="10 15">BIOML-A4</strain>
        <strain evidence="8 14">BIOML-A5</strain>
    </source>
</reference>
<evidence type="ECO:0000313" key="8">
    <source>
        <dbReference type="EMBL" id="KAA5381066.1"/>
    </source>
</evidence>
<feature type="binding site" evidence="6">
    <location>
        <begin position="105"/>
        <end position="111"/>
    </location>
    <ligand>
        <name>S-adenosyl-L-methionine</name>
        <dbReference type="ChEBI" id="CHEBI:59789"/>
    </ligand>
</feature>
<reference evidence="12 13" key="1">
    <citation type="submission" date="2018-08" db="EMBL/GenBank/DDBJ databases">
        <title>A genome reference for cultivated species of the human gut microbiota.</title>
        <authorList>
            <person name="Zou Y."/>
            <person name="Xue W."/>
            <person name="Luo G."/>
        </authorList>
    </citation>
    <scope>NUCLEOTIDE SEQUENCE [LARGE SCALE GENOMIC DNA]</scope>
    <source>
        <strain evidence="12 13">AF14-1AC</strain>
    </source>
</reference>
<dbReference type="SUPFAM" id="SSF53335">
    <property type="entry name" value="S-adenosyl-L-methionine-dependent methyltransferases"/>
    <property type="match status" value="1"/>
</dbReference>
<dbReference type="InterPro" id="IPR031341">
    <property type="entry name" value="Methyltr_RsmF_N"/>
</dbReference>
<evidence type="ECO:0000256" key="3">
    <source>
        <dbReference type="ARBA" id="ARBA00022679"/>
    </source>
</evidence>
<evidence type="ECO:0000313" key="15">
    <source>
        <dbReference type="Proteomes" id="UP000441162"/>
    </source>
</evidence>
<evidence type="ECO:0000313" key="16">
    <source>
        <dbReference type="Proteomes" id="UP000481616"/>
    </source>
</evidence>
<accession>A0A1Y3ZE40</accession>
<dbReference type="Proteomes" id="UP000347681">
    <property type="component" value="Unassembled WGS sequence"/>
</dbReference>
<feature type="binding site" evidence="6">
    <location>
        <position position="173"/>
    </location>
    <ligand>
        <name>S-adenosyl-L-methionine</name>
        <dbReference type="ChEBI" id="CHEBI:59789"/>
    </ligand>
</feature>
<feature type="active site" description="Nucleophile" evidence="6">
    <location>
        <position position="226"/>
    </location>
</feature>
<dbReference type="InterPro" id="IPR023267">
    <property type="entry name" value="RCMT"/>
</dbReference>
<keyword evidence="4 6" id="KW-0949">S-adenosyl-L-methionine</keyword>
<evidence type="ECO:0000256" key="1">
    <source>
        <dbReference type="ARBA" id="ARBA00022490"/>
    </source>
</evidence>
<dbReference type="Pfam" id="PF13636">
    <property type="entry name" value="Methyltranf_PUA"/>
    <property type="match status" value="1"/>
</dbReference>
<keyword evidence="5 6" id="KW-0694">RNA-binding</keyword>
<dbReference type="PANTHER" id="PTHR22807">
    <property type="entry name" value="NOP2 YEAST -RELATED NOL1/NOP2/FMU SUN DOMAIN-CONTAINING"/>
    <property type="match status" value="1"/>
</dbReference>
<dbReference type="EMBL" id="JAWDEV010000010">
    <property type="protein sequence ID" value="MDU0270847.1"/>
    <property type="molecule type" value="Genomic_DNA"/>
</dbReference>
<dbReference type="InterPro" id="IPR049560">
    <property type="entry name" value="MeTrfase_RsmB-F_NOP2_cat"/>
</dbReference>
<reference evidence="11" key="3">
    <citation type="submission" date="2023-10" db="EMBL/GenBank/DDBJ databases">
        <title>Genome of Potential pathogenic bacteria in Crohn's disease.</title>
        <authorList>
            <person name="Rodriguez-Palacios A."/>
        </authorList>
    </citation>
    <scope>NUCLEOTIDE SEQUENCE</scope>
    <source>
        <strain evidence="11">CavFT-hAR62</strain>
    </source>
</reference>
<dbReference type="InterPro" id="IPR027391">
    <property type="entry name" value="Nol1_Nop2_Fmu_2"/>
</dbReference>
<feature type="domain" description="SAM-dependent MTase RsmB/NOP-type" evidence="7">
    <location>
        <begin position="1"/>
        <end position="291"/>
    </location>
</feature>
<gene>
    <name evidence="12" type="ORF">DWW04_06110</name>
    <name evidence="10" type="ORF">F2Y51_04875</name>
    <name evidence="9" type="ORF">F2Y58_04255</name>
    <name evidence="8" type="ORF">F2Y61_16230</name>
    <name evidence="11" type="ORF">RVH45_13345</name>
</gene>
<comment type="caution">
    <text evidence="9">The sequence shown here is derived from an EMBL/GenBank/DDBJ whole genome shotgun (WGS) entry which is preliminary data.</text>
</comment>
<dbReference type="Gene3D" id="3.30.70.1170">
    <property type="entry name" value="Sun protein, domain 3"/>
    <property type="match status" value="1"/>
</dbReference>
<dbReference type="RefSeq" id="WP_007845851.1">
    <property type="nucleotide sequence ID" value="NZ_BAABYF010000002.1"/>
</dbReference>
<evidence type="ECO:0000313" key="9">
    <source>
        <dbReference type="EMBL" id="KAA5399876.1"/>
    </source>
</evidence>
<evidence type="ECO:0000313" key="12">
    <source>
        <dbReference type="EMBL" id="RGV79971.1"/>
    </source>
</evidence>
<dbReference type="CDD" id="cd02440">
    <property type="entry name" value="AdoMet_MTases"/>
    <property type="match status" value="1"/>
</dbReference>
<dbReference type="Proteomes" id="UP000481616">
    <property type="component" value="Unassembled WGS sequence"/>
</dbReference>
<evidence type="ECO:0000256" key="2">
    <source>
        <dbReference type="ARBA" id="ARBA00022603"/>
    </source>
</evidence>
<dbReference type="AlphaFoldDB" id="A0A1Y3ZE40"/>
<dbReference type="GO" id="GO:0003723">
    <property type="term" value="F:RNA binding"/>
    <property type="evidence" value="ECO:0007669"/>
    <property type="project" value="UniProtKB-UniRule"/>
</dbReference>
<feature type="binding site" evidence="6">
    <location>
        <position position="156"/>
    </location>
    <ligand>
        <name>S-adenosyl-L-methionine</name>
        <dbReference type="ChEBI" id="CHEBI:59789"/>
    </ligand>
</feature>
<dbReference type="EMBL" id="VVZA01000003">
    <property type="protein sequence ID" value="KAA5406821.1"/>
    <property type="molecule type" value="Genomic_DNA"/>
</dbReference>
<name>A0A1Y3ZE40_9BACT</name>
<evidence type="ECO:0000313" key="10">
    <source>
        <dbReference type="EMBL" id="KAA5406821.1"/>
    </source>
</evidence>
<dbReference type="PRINTS" id="PR02008">
    <property type="entry name" value="RCMTFAMILY"/>
</dbReference>
<protein>
    <submittedName>
        <fullName evidence="9">rRNA cytosine-C5-methyltransferase</fullName>
    </submittedName>
</protein>
<dbReference type="PROSITE" id="PS51686">
    <property type="entry name" value="SAM_MT_RSMB_NOP"/>
    <property type="match status" value="1"/>
</dbReference>
<sequence>MKLPSEFEARTLEWMGEETYRALEAALQTEPPVSIRVNRTKWSGEVTGEPVLWASAGVYLSQRPTFTFDPLFHAGCYYVQEASSMFVEQVLRTYITGPVVMLDLCAAPGGKSTHVRSVLPVGSLLVANEVMRNRSQVLAENLIKWGNVEVVVTNNDPADFTSLTEVFDVVLADVPCSGEGMFRKDPVAVEEWSTDNVQVCWQRQRRILADIWPALKPGGLLIYSTCTYNREEDEKNVAWIADELGAEILKVPVVSEWGIIGNLAGQNFPVYRFLPHRVKGEGFFLAVLRKSAAISHAVPCICCRDDKEKITKKKRKGEKGNLSQAAPFPKEVKSWLKQAEDFRFEVRGTKVIAFPNVHLSEYDLFRQELKVVHAGVTIGELKGKDVIPDHSLAMSTQLNHDGFSCFELTYEQAIAYLRKEAITLDASVPRGYILLTYKNIPLGFAKNIGNRANNLYPQEWRIRSGYLPEELSFVC</sequence>
<dbReference type="InterPro" id="IPR029063">
    <property type="entry name" value="SAM-dependent_MTases_sf"/>
</dbReference>
<evidence type="ECO:0000313" key="13">
    <source>
        <dbReference type="Proteomes" id="UP000283678"/>
    </source>
</evidence>
<dbReference type="Proteomes" id="UP000283678">
    <property type="component" value="Unassembled WGS sequence"/>
</dbReference>
<evidence type="ECO:0000313" key="14">
    <source>
        <dbReference type="Proteomes" id="UP000347681"/>
    </source>
</evidence>